<feature type="domain" description="Beta-ketoacyl-[acyl-carrier-protein] synthase III C-terminal" evidence="5">
    <location>
        <begin position="245"/>
        <end position="334"/>
    </location>
</feature>
<dbReference type="Pfam" id="PF08541">
    <property type="entry name" value="ACP_syn_III_C"/>
    <property type="match status" value="1"/>
</dbReference>
<keyword evidence="3" id="KW-0012">Acyltransferase</keyword>
<feature type="domain" description="Beta-ketoacyl-[acyl-carrier-protein] synthase III N-terminal" evidence="6">
    <location>
        <begin position="106"/>
        <end position="186"/>
    </location>
</feature>
<dbReference type="GO" id="GO:0004315">
    <property type="term" value="F:3-oxoacyl-[acyl-carrier-protein] synthase activity"/>
    <property type="evidence" value="ECO:0007669"/>
    <property type="project" value="InterPro"/>
</dbReference>
<dbReference type="InterPro" id="IPR016039">
    <property type="entry name" value="Thiolase-like"/>
</dbReference>
<evidence type="ECO:0000256" key="1">
    <source>
        <dbReference type="ARBA" id="ARBA00022490"/>
    </source>
</evidence>
<feature type="region of interest" description="Disordered" evidence="4">
    <location>
        <begin position="168"/>
        <end position="220"/>
    </location>
</feature>
<dbReference type="AlphaFoldDB" id="B6VRS1"/>
<evidence type="ECO:0000259" key="6">
    <source>
        <dbReference type="Pfam" id="PF08545"/>
    </source>
</evidence>
<sequence>MTRAAVLAGFGTCLPARLVTNEELAARVGRTDAWIRARTGIERRYFAPEGTSTADLATGAGAQALKCSGVPQADTVVLATVTPDRPCRAVAPVVASGLGLHQAAAYDVSAGFGGFLYGLATAAGLIGCGAAERALVIGADTLSRRLDPADRPTAVSYGDGAGAVLLRAGEPDEPGALGPVSLGSDGEGTGAVSVRDGDDTGTAPAGTAPAGTAPGHRPGRWAVRENRRAFWLGVQRMAQSAQCVLDRAGWPAGDVSHLVTHQANHRIVERLADELGIPRERGICNISEVGNTATASLPLTLGHAHAARLPKPGDRVLLTAFGGGLTWGATVLTWPAIDRD</sequence>
<proteinExistence type="predicted"/>
<dbReference type="PANTHER" id="PTHR34069:SF2">
    <property type="entry name" value="BETA-KETOACYL-[ACYL-CARRIER-PROTEIN] SYNTHASE III"/>
    <property type="match status" value="1"/>
</dbReference>
<dbReference type="PANTHER" id="PTHR34069">
    <property type="entry name" value="3-OXOACYL-[ACYL-CARRIER-PROTEIN] SYNTHASE 3"/>
    <property type="match status" value="1"/>
</dbReference>
<organism evidence="7">
    <name type="scientific">Streptomyces griseoviridis</name>
    <dbReference type="NCBI Taxonomy" id="45398"/>
    <lineage>
        <taxon>Bacteria</taxon>
        <taxon>Bacillati</taxon>
        <taxon>Actinomycetota</taxon>
        <taxon>Actinomycetes</taxon>
        <taxon>Kitasatosporales</taxon>
        <taxon>Streptomycetaceae</taxon>
        <taxon>Streptomyces</taxon>
    </lineage>
</organism>
<evidence type="ECO:0000313" key="7">
    <source>
        <dbReference type="EMBL" id="BAG84261.1"/>
    </source>
</evidence>
<dbReference type="SUPFAM" id="SSF53901">
    <property type="entry name" value="Thiolase-like"/>
    <property type="match status" value="1"/>
</dbReference>
<evidence type="ECO:0000256" key="3">
    <source>
        <dbReference type="ARBA" id="ARBA00023315"/>
    </source>
</evidence>
<dbReference type="CDD" id="cd00830">
    <property type="entry name" value="KAS_III"/>
    <property type="match status" value="1"/>
</dbReference>
<reference evidence="7" key="1">
    <citation type="journal article" date="2009" name="J. Antibiot.">
        <title>Prodigiosin biosynthesis gene cluster in the roseophilin producer Streptomyces griseoviridis.</title>
        <authorList>
            <person name="Kawasaki T."/>
            <person name="Sakurai F."/>
            <person name="Nagatsuka S."/>
            <person name="Hayakawa Y."/>
        </authorList>
    </citation>
    <scope>NUCLEOTIDE SEQUENCE</scope>
    <source>
        <strain evidence="7">2464-S5</strain>
    </source>
</reference>
<dbReference type="GO" id="GO:0044550">
    <property type="term" value="P:secondary metabolite biosynthetic process"/>
    <property type="evidence" value="ECO:0007669"/>
    <property type="project" value="TreeGrafter"/>
</dbReference>
<dbReference type="InterPro" id="IPR013751">
    <property type="entry name" value="ACP_syn_III_N"/>
</dbReference>
<dbReference type="Pfam" id="PF08545">
    <property type="entry name" value="ACP_syn_III"/>
    <property type="match status" value="1"/>
</dbReference>
<dbReference type="GO" id="GO:0006633">
    <property type="term" value="P:fatty acid biosynthetic process"/>
    <property type="evidence" value="ECO:0007669"/>
    <property type="project" value="InterPro"/>
</dbReference>
<evidence type="ECO:0000256" key="2">
    <source>
        <dbReference type="ARBA" id="ARBA00022679"/>
    </source>
</evidence>
<accession>B6VRS1</accession>
<gene>
    <name evidence="7" type="primary">rphP</name>
</gene>
<dbReference type="NCBIfam" id="NF006829">
    <property type="entry name" value="PRK09352.1"/>
    <property type="match status" value="1"/>
</dbReference>
<name>B6VRS1_STRGD</name>
<evidence type="ECO:0000259" key="5">
    <source>
        <dbReference type="Pfam" id="PF08541"/>
    </source>
</evidence>
<dbReference type="InterPro" id="IPR013747">
    <property type="entry name" value="ACP_syn_III_C"/>
</dbReference>
<dbReference type="Gene3D" id="3.40.47.10">
    <property type="match status" value="1"/>
</dbReference>
<feature type="compositionally biased region" description="Low complexity" evidence="4">
    <location>
        <begin position="200"/>
        <end position="215"/>
    </location>
</feature>
<evidence type="ECO:0000256" key="4">
    <source>
        <dbReference type="SAM" id="MobiDB-lite"/>
    </source>
</evidence>
<keyword evidence="1" id="KW-0963">Cytoplasm</keyword>
<dbReference type="EMBL" id="AB469822">
    <property type="protein sequence ID" value="BAG84261.1"/>
    <property type="molecule type" value="Genomic_DNA"/>
</dbReference>
<protein>
    <submittedName>
        <fullName evidence="7">Putative 3-oxoacyl-ACP synthase</fullName>
    </submittedName>
</protein>
<keyword evidence="2" id="KW-0808">Transferase</keyword>